<dbReference type="Gene3D" id="3.90.380.10">
    <property type="entry name" value="Naphthalene 1,2-dioxygenase Alpha Subunit, Chain A, domain 1"/>
    <property type="match status" value="1"/>
</dbReference>
<dbReference type="PANTHER" id="PTHR21266">
    <property type="entry name" value="IRON-SULFUR DOMAIN CONTAINING PROTEIN"/>
    <property type="match status" value="1"/>
</dbReference>
<evidence type="ECO:0000313" key="7">
    <source>
        <dbReference type="EMBL" id="WAS91417.1"/>
    </source>
</evidence>
<keyword evidence="8" id="KW-1185">Reference proteome</keyword>
<evidence type="ECO:0000259" key="6">
    <source>
        <dbReference type="PROSITE" id="PS51296"/>
    </source>
</evidence>
<evidence type="ECO:0000256" key="3">
    <source>
        <dbReference type="ARBA" id="ARBA00023002"/>
    </source>
</evidence>
<keyword evidence="3" id="KW-0560">Oxidoreductase</keyword>
<dbReference type="SUPFAM" id="SSF55961">
    <property type="entry name" value="Bet v1-like"/>
    <property type="match status" value="1"/>
</dbReference>
<sequence>MSMTNTGSARTPPPLEIVPDQWYAVLEARKLGARPVALRRLGDDFVLYRTASGAIGCFTDRCPHRGVALSLGRVAGEELECGYHAFRFSTDGACTAMPCDGPGAKIPAAMRAAAFPAREAHGLVWIWWGAPRERLPEIPWIPEVPSDDAAASDTSFVWPVPTFRAIQSSFDYHHAPVLHGRRSLRFTPIPRFMRLDEVACDAEGERIEFSGVLRDPQRSDESGVRCHTSFRMPGLSYLRIGAFGRFAVFDTPIDAGTTFRFYRNISKVGRALGLGKLLAWAEQQLDLRWGTQFKEDLPMVVTQAHPGELFSDTFARADAGAAQYERLRRKLLRTARARAPEYPLPVRLRLGSEARSLDTSAG</sequence>
<keyword evidence="2" id="KW-0479">Metal-binding</keyword>
<dbReference type="SUPFAM" id="SSF50022">
    <property type="entry name" value="ISP domain"/>
    <property type="match status" value="1"/>
</dbReference>
<evidence type="ECO:0000256" key="4">
    <source>
        <dbReference type="ARBA" id="ARBA00023004"/>
    </source>
</evidence>
<dbReference type="Gene3D" id="2.102.10.10">
    <property type="entry name" value="Rieske [2Fe-2S] iron-sulphur domain"/>
    <property type="match status" value="1"/>
</dbReference>
<keyword evidence="4" id="KW-0408">Iron</keyword>
<dbReference type="InterPro" id="IPR036922">
    <property type="entry name" value="Rieske_2Fe-2S_sf"/>
</dbReference>
<dbReference type="EMBL" id="CP114040">
    <property type="protein sequence ID" value="WAS91417.1"/>
    <property type="molecule type" value="Genomic_DNA"/>
</dbReference>
<reference evidence="7" key="1">
    <citation type="submission" date="2022-11" db="EMBL/GenBank/DDBJ databases">
        <title>Minimal conservation of predation-associated metabolite biosynthetic gene clusters underscores biosynthetic potential of Myxococcota including descriptions for ten novel species: Archangium lansinium sp. nov., Myxococcus landrumus sp. nov., Nannocystis bai.</title>
        <authorList>
            <person name="Ahearne A."/>
            <person name="Stevens C."/>
            <person name="Dowd S."/>
        </authorList>
    </citation>
    <scope>NUCLEOTIDE SEQUENCE</scope>
    <source>
        <strain evidence="7">Fl3</strain>
    </source>
</reference>
<protein>
    <submittedName>
        <fullName evidence="7">Rieske 2Fe-2S domain-containing protein</fullName>
    </submittedName>
</protein>
<dbReference type="PROSITE" id="PS00570">
    <property type="entry name" value="RING_HYDROXYL_ALPHA"/>
    <property type="match status" value="1"/>
</dbReference>
<organism evidence="7 8">
    <name type="scientific">Nannocystis punicea</name>
    <dbReference type="NCBI Taxonomy" id="2995304"/>
    <lineage>
        <taxon>Bacteria</taxon>
        <taxon>Pseudomonadati</taxon>
        <taxon>Myxococcota</taxon>
        <taxon>Polyangia</taxon>
        <taxon>Nannocystales</taxon>
        <taxon>Nannocystaceae</taxon>
        <taxon>Nannocystis</taxon>
    </lineage>
</organism>
<dbReference type="Proteomes" id="UP001164459">
    <property type="component" value="Chromosome"/>
</dbReference>
<dbReference type="InterPro" id="IPR050584">
    <property type="entry name" value="Cholesterol_7-desaturase"/>
</dbReference>
<dbReference type="PROSITE" id="PS51296">
    <property type="entry name" value="RIESKE"/>
    <property type="match status" value="1"/>
</dbReference>
<evidence type="ECO:0000256" key="2">
    <source>
        <dbReference type="ARBA" id="ARBA00022723"/>
    </source>
</evidence>
<gene>
    <name evidence="7" type="ORF">O0S08_34970</name>
</gene>
<dbReference type="RefSeq" id="WP_269033780.1">
    <property type="nucleotide sequence ID" value="NZ_CP114040.1"/>
</dbReference>
<feature type="domain" description="Rieske" evidence="6">
    <location>
        <begin position="22"/>
        <end position="126"/>
    </location>
</feature>
<name>A0ABY7GWT4_9BACT</name>
<evidence type="ECO:0000256" key="5">
    <source>
        <dbReference type="ARBA" id="ARBA00023014"/>
    </source>
</evidence>
<keyword evidence="1" id="KW-0001">2Fe-2S</keyword>
<dbReference type="PANTHER" id="PTHR21266:SF59">
    <property type="entry name" value="BLR4922 PROTEIN"/>
    <property type="match status" value="1"/>
</dbReference>
<dbReference type="InterPro" id="IPR015881">
    <property type="entry name" value="ARHD_Rieske_2Fe_2S"/>
</dbReference>
<evidence type="ECO:0000313" key="8">
    <source>
        <dbReference type="Proteomes" id="UP001164459"/>
    </source>
</evidence>
<dbReference type="Pfam" id="PF00355">
    <property type="entry name" value="Rieske"/>
    <property type="match status" value="1"/>
</dbReference>
<accession>A0ABY7GWT4</accession>
<evidence type="ECO:0000256" key="1">
    <source>
        <dbReference type="ARBA" id="ARBA00022714"/>
    </source>
</evidence>
<keyword evidence="5" id="KW-0411">Iron-sulfur</keyword>
<dbReference type="InterPro" id="IPR017941">
    <property type="entry name" value="Rieske_2Fe-2S"/>
</dbReference>
<proteinExistence type="predicted"/>